<name>A0AAE0DQH1_9LECA</name>
<dbReference type="SMART" id="SM00066">
    <property type="entry name" value="GAL4"/>
    <property type="match status" value="1"/>
</dbReference>
<evidence type="ECO:0000259" key="2">
    <source>
        <dbReference type="PROSITE" id="PS50048"/>
    </source>
</evidence>
<dbReference type="InterPro" id="IPR001138">
    <property type="entry name" value="Zn2Cys6_DnaBD"/>
</dbReference>
<dbReference type="PANTHER" id="PTHR38791:SF12">
    <property type="entry name" value="TRANSCRIPTION FACTOR DOMAIN-CONTAINING PROTEIN-RELATED"/>
    <property type="match status" value="1"/>
</dbReference>
<accession>A0AAE0DQH1</accession>
<dbReference type="EMBL" id="JASNWA010000003">
    <property type="protein sequence ID" value="KAK3179112.1"/>
    <property type="molecule type" value="Genomic_DNA"/>
</dbReference>
<sequence length="186" mass="20472">MPRSGRCDACKVRKIKCDEGIPQCKRCIDSSKTCPGYQSETESVFRDMTCLAEKKVESRVRNSFRARNLAEQGVTRPVAAEEWRESAVTRFFADYVLDSDAVPNTTIFLPGLYGSSDAGACLNDAVYAAAFVNQANQLGLEWMANEAKAAYGRALASLARVLQDPVEVLKDTTLATPFVIGLYEVR</sequence>
<evidence type="ECO:0000313" key="4">
    <source>
        <dbReference type="Proteomes" id="UP001276659"/>
    </source>
</evidence>
<dbReference type="InterPro" id="IPR036864">
    <property type="entry name" value="Zn2-C6_fun-type_DNA-bd_sf"/>
</dbReference>
<evidence type="ECO:0000313" key="3">
    <source>
        <dbReference type="EMBL" id="KAK3179112.1"/>
    </source>
</evidence>
<dbReference type="GO" id="GO:0000981">
    <property type="term" value="F:DNA-binding transcription factor activity, RNA polymerase II-specific"/>
    <property type="evidence" value="ECO:0007669"/>
    <property type="project" value="InterPro"/>
</dbReference>
<dbReference type="SUPFAM" id="SSF57701">
    <property type="entry name" value="Zn2/Cys6 DNA-binding domain"/>
    <property type="match status" value="1"/>
</dbReference>
<gene>
    <name evidence="3" type="ORF">OEA41_001251</name>
</gene>
<dbReference type="Gene3D" id="4.10.240.10">
    <property type="entry name" value="Zn(2)-C6 fungal-type DNA-binding domain"/>
    <property type="match status" value="1"/>
</dbReference>
<organism evidence="3 4">
    <name type="scientific">Lepraria neglecta</name>
    <dbReference type="NCBI Taxonomy" id="209136"/>
    <lineage>
        <taxon>Eukaryota</taxon>
        <taxon>Fungi</taxon>
        <taxon>Dikarya</taxon>
        <taxon>Ascomycota</taxon>
        <taxon>Pezizomycotina</taxon>
        <taxon>Lecanoromycetes</taxon>
        <taxon>OSLEUM clade</taxon>
        <taxon>Lecanoromycetidae</taxon>
        <taxon>Lecanorales</taxon>
        <taxon>Lecanorineae</taxon>
        <taxon>Stereocaulaceae</taxon>
        <taxon>Lepraria</taxon>
    </lineage>
</organism>
<dbReference type="GO" id="GO:0008270">
    <property type="term" value="F:zinc ion binding"/>
    <property type="evidence" value="ECO:0007669"/>
    <property type="project" value="InterPro"/>
</dbReference>
<evidence type="ECO:0000256" key="1">
    <source>
        <dbReference type="ARBA" id="ARBA00023242"/>
    </source>
</evidence>
<dbReference type="InterPro" id="IPR053175">
    <property type="entry name" value="DHMBA_Reg_Transcription_Factor"/>
</dbReference>
<keyword evidence="4" id="KW-1185">Reference proteome</keyword>
<reference evidence="3" key="1">
    <citation type="submission" date="2022-11" db="EMBL/GenBank/DDBJ databases">
        <title>Chromosomal genome sequence assembly and mating type (MAT) locus characterization of the leprose asexual lichenized fungus Lepraria neglecta (Nyl.) Erichsen.</title>
        <authorList>
            <person name="Allen J.L."/>
            <person name="Pfeffer B."/>
        </authorList>
    </citation>
    <scope>NUCLEOTIDE SEQUENCE</scope>
    <source>
        <strain evidence="3">Allen 5258</strain>
    </source>
</reference>
<keyword evidence="1" id="KW-0539">Nucleus</keyword>
<dbReference type="PANTHER" id="PTHR38791">
    <property type="entry name" value="ZN(II)2CYS6 TRANSCRIPTION FACTOR (EUROFUNG)-RELATED-RELATED"/>
    <property type="match status" value="1"/>
</dbReference>
<comment type="caution">
    <text evidence="3">The sequence shown here is derived from an EMBL/GenBank/DDBJ whole genome shotgun (WGS) entry which is preliminary data.</text>
</comment>
<dbReference type="AlphaFoldDB" id="A0AAE0DQH1"/>
<dbReference type="Pfam" id="PF00172">
    <property type="entry name" value="Zn_clus"/>
    <property type="match status" value="1"/>
</dbReference>
<protein>
    <recommendedName>
        <fullName evidence="2">Zn(2)-C6 fungal-type domain-containing protein</fullName>
    </recommendedName>
</protein>
<dbReference type="CDD" id="cd00067">
    <property type="entry name" value="GAL4"/>
    <property type="match status" value="1"/>
</dbReference>
<dbReference type="Proteomes" id="UP001276659">
    <property type="component" value="Unassembled WGS sequence"/>
</dbReference>
<proteinExistence type="predicted"/>
<dbReference type="PROSITE" id="PS50048">
    <property type="entry name" value="ZN2_CY6_FUNGAL_2"/>
    <property type="match status" value="1"/>
</dbReference>
<feature type="domain" description="Zn(2)-C6 fungal-type" evidence="2">
    <location>
        <begin position="6"/>
        <end position="34"/>
    </location>
</feature>